<sequence length="93" mass="10460">MTIQQGNALMNVAARHIREGMIQAISTQIETNDPAISRTTFERLQKSGFDADEAKRLMASVLAHEMFMINQHNQPYDSNRYAALMGQLPRLPG</sequence>
<dbReference type="EMBL" id="CP000471">
    <property type="protein sequence ID" value="ABK43834.1"/>
    <property type="molecule type" value="Genomic_DNA"/>
</dbReference>
<dbReference type="AlphaFoldDB" id="A0L726"/>
<name>A0L726_MAGMM</name>
<dbReference type="STRING" id="156889.Mmc1_1258"/>
<evidence type="ECO:0000313" key="1">
    <source>
        <dbReference type="EMBL" id="ABK43769.1"/>
    </source>
</evidence>
<protein>
    <submittedName>
        <fullName evidence="1">Uncharacterized protein</fullName>
    </submittedName>
</protein>
<dbReference type="OrthoDB" id="199680at2"/>
<evidence type="ECO:0000313" key="2">
    <source>
        <dbReference type="EMBL" id="ABK43834.1"/>
    </source>
</evidence>
<dbReference type="HOGENOM" id="CLU_174030_0_0_5"/>
<reference evidence="1" key="1">
    <citation type="submission" date="2006-09" db="EMBL/GenBank/DDBJ databases">
        <title>Complete sequence of Magnetococcus sp. MC-1.</title>
        <authorList>
            <consortium name="US DOE Joint Genome Institute"/>
            <person name="Copeland A."/>
            <person name="Lucas S."/>
            <person name="Lapidus A."/>
            <person name="Barry K."/>
            <person name="Detter J.C."/>
            <person name="Glavina del Rio T."/>
            <person name="Hammon N."/>
            <person name="Israni S."/>
            <person name="Dalin E."/>
            <person name="Tice H."/>
            <person name="Pitluck S."/>
            <person name="Kiss H."/>
            <person name="Goodwin L.A."/>
            <person name="Brettin T."/>
            <person name="Bruce D."/>
            <person name="Han C."/>
            <person name="Tapia R."/>
            <person name="Gilna P."/>
            <person name="Schmutz J."/>
            <person name="Larimer F."/>
            <person name="Land M."/>
            <person name="Hauser L."/>
            <person name="Kyrpides N."/>
            <person name="Mikhailova N."/>
            <person name="Richardson P."/>
        </authorList>
    </citation>
    <scope>NUCLEOTIDE SEQUENCE [LARGE SCALE GENOMIC DNA]</scope>
    <source>
        <strain evidence="1">MC-1</strain>
    </source>
</reference>
<reference evidence="1 3" key="3">
    <citation type="journal article" date="2012" name="Int. J. Syst. Evol. Microbiol.">
        <title>Magnetococcus marinus gen. nov., sp. nov., a marine, magnetotactic bacterium that represents a novel lineage (Magnetococcaceae fam. nov.; Magnetococcales ord. nov.) at the base of the Alphaproteobacteria.</title>
        <authorList>
            <person name="Bazylinski D.A."/>
            <person name="Williams T.J."/>
            <person name="Lefevre C.T."/>
            <person name="Berg R.J."/>
            <person name="Zhang C.L."/>
            <person name="Bowser S.S."/>
            <person name="Dean A.J."/>
            <person name="Beveridge T.J."/>
        </authorList>
    </citation>
    <scope>NUCLEOTIDE SEQUENCE [LARGE SCALE GENOMIC DNA]</scope>
    <source>
        <strain evidence="3">ATCC BAA-1437 / JCM 17883 / MC-1</strain>
        <strain evidence="1">MC-1</strain>
    </source>
</reference>
<keyword evidence="3" id="KW-1185">Reference proteome</keyword>
<gene>
    <name evidence="1" type="ordered locus">Mmc1_1258</name>
    <name evidence="2" type="ordered locus">Mmc1_1323</name>
</gene>
<accession>A0L726</accession>
<evidence type="ECO:0000313" key="3">
    <source>
        <dbReference type="Proteomes" id="UP000002586"/>
    </source>
</evidence>
<reference evidence="3" key="2">
    <citation type="journal article" date="2009" name="Appl. Environ. Microbiol.">
        <title>Complete genome sequence of the chemolithoautotrophic marine magnetotactic coccus strain MC-1.</title>
        <authorList>
            <person name="Schubbe S."/>
            <person name="Williams T.J."/>
            <person name="Xie G."/>
            <person name="Kiss H.E."/>
            <person name="Brettin T.S."/>
            <person name="Martinez D."/>
            <person name="Ross C.A."/>
            <person name="Schuler D."/>
            <person name="Cox B.L."/>
            <person name="Nealson K.H."/>
            <person name="Bazylinski D.A."/>
        </authorList>
    </citation>
    <scope>NUCLEOTIDE SEQUENCE [LARGE SCALE GENOMIC DNA]</scope>
    <source>
        <strain evidence="3">ATCC BAA-1437 / JCM 17883 / MC-1</strain>
    </source>
</reference>
<dbReference type="KEGG" id="mgm:Mmc1_1323"/>
<dbReference type="EMBL" id="CP000471">
    <property type="protein sequence ID" value="ABK43769.1"/>
    <property type="molecule type" value="Genomic_DNA"/>
</dbReference>
<proteinExistence type="predicted"/>
<dbReference type="Proteomes" id="UP000002586">
    <property type="component" value="Chromosome"/>
</dbReference>
<organism evidence="1 3">
    <name type="scientific">Magnetococcus marinus (strain ATCC BAA-1437 / JCM 17883 / MC-1)</name>
    <dbReference type="NCBI Taxonomy" id="156889"/>
    <lineage>
        <taxon>Bacteria</taxon>
        <taxon>Pseudomonadati</taxon>
        <taxon>Pseudomonadota</taxon>
        <taxon>Magnetococcia</taxon>
        <taxon>Magnetococcales</taxon>
        <taxon>Magnetococcaceae</taxon>
        <taxon>Magnetococcus</taxon>
    </lineage>
</organism>
<dbReference type="eggNOG" id="ENOG5033AX5">
    <property type="taxonomic scope" value="Bacteria"/>
</dbReference>
<dbReference type="KEGG" id="mgm:Mmc1_1258"/>